<dbReference type="GO" id="GO:0046872">
    <property type="term" value="F:metal ion binding"/>
    <property type="evidence" value="ECO:0007669"/>
    <property type="project" value="UniProtKB-KW"/>
</dbReference>
<keyword evidence="2" id="KW-0479">Metal-binding</keyword>
<dbReference type="SFLD" id="SFLDS00001">
    <property type="entry name" value="Enolase"/>
    <property type="match status" value="1"/>
</dbReference>
<evidence type="ECO:0000256" key="3">
    <source>
        <dbReference type="ARBA" id="ARBA00022842"/>
    </source>
</evidence>
<dbReference type="SFLD" id="SFLDG00180">
    <property type="entry name" value="muconate_cycloisomerase"/>
    <property type="match status" value="1"/>
</dbReference>
<dbReference type="EMBL" id="CAFAAI010000124">
    <property type="protein sequence ID" value="CAB4797400.1"/>
    <property type="molecule type" value="Genomic_DNA"/>
</dbReference>
<name>A0A6J6XJ72_9ZZZZ</name>
<dbReference type="InterPro" id="IPR036849">
    <property type="entry name" value="Enolase-like_C_sf"/>
</dbReference>
<dbReference type="Gene3D" id="3.30.390.10">
    <property type="entry name" value="Enolase-like, N-terminal domain"/>
    <property type="match status" value="1"/>
</dbReference>
<evidence type="ECO:0000256" key="2">
    <source>
        <dbReference type="ARBA" id="ARBA00022723"/>
    </source>
</evidence>
<evidence type="ECO:0000259" key="6">
    <source>
        <dbReference type="SMART" id="SM00922"/>
    </source>
</evidence>
<proteinExistence type="predicted"/>
<gene>
    <name evidence="7" type="ORF">UFOPK2992_00818</name>
</gene>
<dbReference type="Pfam" id="PF13378">
    <property type="entry name" value="MR_MLE_C"/>
    <property type="match status" value="1"/>
</dbReference>
<dbReference type="SMART" id="SM00922">
    <property type="entry name" value="MR_MLE"/>
    <property type="match status" value="1"/>
</dbReference>
<dbReference type="InterPro" id="IPR013342">
    <property type="entry name" value="Mandelate_racemase_C"/>
</dbReference>
<feature type="domain" description="Mandelate racemase/muconate lactonizing enzyme C-terminal" evidence="6">
    <location>
        <begin position="148"/>
        <end position="240"/>
    </location>
</feature>
<dbReference type="InterPro" id="IPR013341">
    <property type="entry name" value="Mandelate_racemase_N_dom"/>
</dbReference>
<dbReference type="SUPFAM" id="SSF51604">
    <property type="entry name" value="Enolase C-terminal domain-like"/>
    <property type="match status" value="1"/>
</dbReference>
<reference evidence="7" key="1">
    <citation type="submission" date="2020-05" db="EMBL/GenBank/DDBJ databases">
        <authorList>
            <person name="Chiriac C."/>
            <person name="Salcher M."/>
            <person name="Ghai R."/>
            <person name="Kavagutti S V."/>
        </authorList>
    </citation>
    <scope>NUCLEOTIDE SEQUENCE</scope>
</reference>
<dbReference type="EC" id="4.2.1.113" evidence="5"/>
<dbReference type="InterPro" id="IPR010197">
    <property type="entry name" value="OSBS/NAAAR"/>
</dbReference>
<sequence>MHSDLLITPLMFELRRLRMPLVRPFRTSFGTESVREVMVIRVVTDQGEGWGESSIESEPLYLSEFHNAADYVFVEHLIPRLFAAAPFHVHDVAAILAPVKGHRMAKAALEMTLLDAQLHAEGRSFQRYLGATRTAVAVGVSVGITETIDELVHVVSDYVAEGYSRVKLKIEPGFDIEPVRRVREANPDLMLQVDANTAYNISDIDHLARLDPFNLLLIEQPFGEDDLVGHAELRRRVSTPICLDEAIGSIDHVRSAIALNAVDIVNIKPARVGGYRAAVAIHDLCVDAGIPVWCGGMLETGIGRAANLALASLPGFTLPGDISATKRYWHRDITASFDLANGQITVPTGNGFGVAVDTEFVDEITFERREITPQI</sequence>
<dbReference type="Pfam" id="PF02746">
    <property type="entry name" value="MR_MLE_N"/>
    <property type="match status" value="1"/>
</dbReference>
<dbReference type="SUPFAM" id="SSF54826">
    <property type="entry name" value="Enolase N-terminal domain-like"/>
    <property type="match status" value="1"/>
</dbReference>
<dbReference type="GO" id="GO:0009234">
    <property type="term" value="P:menaquinone biosynthetic process"/>
    <property type="evidence" value="ECO:0007669"/>
    <property type="project" value="InterPro"/>
</dbReference>
<dbReference type="InterPro" id="IPR029065">
    <property type="entry name" value="Enolase_C-like"/>
</dbReference>
<evidence type="ECO:0000256" key="5">
    <source>
        <dbReference type="ARBA" id="ARBA00029491"/>
    </source>
</evidence>
<dbReference type="Gene3D" id="3.20.20.120">
    <property type="entry name" value="Enolase-like C-terminal domain"/>
    <property type="match status" value="1"/>
</dbReference>
<evidence type="ECO:0000256" key="4">
    <source>
        <dbReference type="ARBA" id="ARBA00023239"/>
    </source>
</evidence>
<keyword evidence="3" id="KW-0460">Magnesium</keyword>
<protein>
    <recommendedName>
        <fullName evidence="5">o-succinylbenzoate synthase</fullName>
        <ecNumber evidence="5">4.2.1.113</ecNumber>
    </recommendedName>
</protein>
<dbReference type="GO" id="GO:0043748">
    <property type="term" value="F:O-succinylbenzoate synthase activity"/>
    <property type="evidence" value="ECO:0007669"/>
    <property type="project" value="UniProtKB-EC"/>
</dbReference>
<dbReference type="InterPro" id="IPR029017">
    <property type="entry name" value="Enolase-like_N"/>
</dbReference>
<dbReference type="AlphaFoldDB" id="A0A6J6XJ72"/>
<dbReference type="GO" id="GO:0016854">
    <property type="term" value="F:racemase and epimerase activity"/>
    <property type="evidence" value="ECO:0007669"/>
    <property type="project" value="UniProtKB-ARBA"/>
</dbReference>
<dbReference type="NCBIfam" id="TIGR01928">
    <property type="entry name" value="menC_lowGC_arch"/>
    <property type="match status" value="1"/>
</dbReference>
<comment type="cofactor">
    <cofactor evidence="1">
        <name>a divalent metal cation</name>
        <dbReference type="ChEBI" id="CHEBI:60240"/>
    </cofactor>
</comment>
<keyword evidence="4" id="KW-0456">Lyase</keyword>
<dbReference type="CDD" id="cd03317">
    <property type="entry name" value="NAAAR"/>
    <property type="match status" value="1"/>
</dbReference>
<organism evidence="7">
    <name type="scientific">freshwater metagenome</name>
    <dbReference type="NCBI Taxonomy" id="449393"/>
    <lineage>
        <taxon>unclassified sequences</taxon>
        <taxon>metagenomes</taxon>
        <taxon>ecological metagenomes</taxon>
    </lineage>
</organism>
<dbReference type="PANTHER" id="PTHR48073:SF5">
    <property type="entry name" value="O-SUCCINYLBENZOATE SYNTHASE"/>
    <property type="match status" value="1"/>
</dbReference>
<evidence type="ECO:0000256" key="1">
    <source>
        <dbReference type="ARBA" id="ARBA00001968"/>
    </source>
</evidence>
<dbReference type="PANTHER" id="PTHR48073">
    <property type="entry name" value="O-SUCCINYLBENZOATE SYNTHASE-RELATED"/>
    <property type="match status" value="1"/>
</dbReference>
<dbReference type="SFLD" id="SFLDF00009">
    <property type="entry name" value="o-succinylbenzoate_synthase"/>
    <property type="match status" value="1"/>
</dbReference>
<evidence type="ECO:0000313" key="7">
    <source>
        <dbReference type="EMBL" id="CAB4797400.1"/>
    </source>
</evidence>
<accession>A0A6J6XJ72</accession>